<dbReference type="InterPro" id="IPR001672">
    <property type="entry name" value="G6P_Isomerase"/>
</dbReference>
<dbReference type="InterPro" id="IPR001585">
    <property type="entry name" value="TAL/FSA"/>
</dbReference>
<dbReference type="Gene3D" id="3.20.20.70">
    <property type="entry name" value="Aldolase class I"/>
    <property type="match status" value="1"/>
</dbReference>
<dbReference type="AlphaFoldDB" id="E6PJ29"/>
<dbReference type="SUPFAM" id="SSF51569">
    <property type="entry name" value="Aldolase"/>
    <property type="match status" value="1"/>
</dbReference>
<gene>
    <name evidence="9" type="ORF">CARN1_0951</name>
</gene>
<dbReference type="InterPro" id="IPR046348">
    <property type="entry name" value="SIS_dom_sf"/>
</dbReference>
<dbReference type="HAMAP" id="MF_00493">
    <property type="entry name" value="Transaldolase_2"/>
    <property type="match status" value="1"/>
</dbReference>
<dbReference type="GO" id="GO:0004347">
    <property type="term" value="F:glucose-6-phosphate isomerase activity"/>
    <property type="evidence" value="ECO:0007669"/>
    <property type="project" value="UniProtKB-EC"/>
</dbReference>
<proteinExistence type="inferred from homology"/>
<keyword evidence="9" id="KW-0413">Isomerase</keyword>
<dbReference type="PANTHER" id="PTHR10683">
    <property type="entry name" value="TRANSALDOLASE"/>
    <property type="match status" value="1"/>
</dbReference>
<evidence type="ECO:0000256" key="2">
    <source>
        <dbReference type="ARBA" id="ARBA00004496"/>
    </source>
</evidence>
<dbReference type="InterPro" id="IPR004732">
    <property type="entry name" value="Transaldolase_2"/>
</dbReference>
<dbReference type="EC" id="2.2.1.2" evidence="9"/>
<dbReference type="UniPathway" id="UPA00115"/>
<dbReference type="GO" id="GO:0004801">
    <property type="term" value="F:transaldolase activity"/>
    <property type="evidence" value="ECO:0007669"/>
    <property type="project" value="UniProtKB-EC"/>
</dbReference>
<dbReference type="Gene3D" id="3.40.50.10490">
    <property type="entry name" value="Glucose-6-phosphate isomerase like protein, domain 1"/>
    <property type="match status" value="2"/>
</dbReference>
<evidence type="ECO:0000256" key="4">
    <source>
        <dbReference type="ARBA" id="ARBA00008426"/>
    </source>
</evidence>
<dbReference type="GO" id="GO:0006096">
    <property type="term" value="P:glycolytic process"/>
    <property type="evidence" value="ECO:0007669"/>
    <property type="project" value="InterPro"/>
</dbReference>
<dbReference type="Pfam" id="PF00342">
    <property type="entry name" value="PGI"/>
    <property type="match status" value="1"/>
</dbReference>
<dbReference type="EMBL" id="CABL01000019">
    <property type="protein sequence ID" value="CBH76471.1"/>
    <property type="molecule type" value="Genomic_DNA"/>
</dbReference>
<dbReference type="GO" id="GO:0006094">
    <property type="term" value="P:gluconeogenesis"/>
    <property type="evidence" value="ECO:0007669"/>
    <property type="project" value="InterPro"/>
</dbReference>
<dbReference type="SUPFAM" id="SSF53697">
    <property type="entry name" value="SIS domain"/>
    <property type="match status" value="1"/>
</dbReference>
<accession>E6PJ29</accession>
<dbReference type="InterPro" id="IPR013785">
    <property type="entry name" value="Aldolase_TIM"/>
</dbReference>
<evidence type="ECO:0000256" key="3">
    <source>
        <dbReference type="ARBA" id="ARBA00004959"/>
    </source>
</evidence>
<comment type="subcellular location">
    <subcellularLocation>
        <location evidence="2">Cytoplasm</location>
    </subcellularLocation>
</comment>
<organism evidence="9">
    <name type="scientific">mine drainage metagenome</name>
    <dbReference type="NCBI Taxonomy" id="410659"/>
    <lineage>
        <taxon>unclassified sequences</taxon>
        <taxon>metagenomes</taxon>
        <taxon>ecological metagenomes</taxon>
    </lineage>
</organism>
<dbReference type="GO" id="GO:0005737">
    <property type="term" value="C:cytoplasm"/>
    <property type="evidence" value="ECO:0007669"/>
    <property type="project" value="UniProtKB-SubCell"/>
</dbReference>
<dbReference type="PANTHER" id="PTHR10683:SF31">
    <property type="entry name" value="TRANSALDOLASE"/>
    <property type="match status" value="1"/>
</dbReference>
<dbReference type="PROSITE" id="PS51463">
    <property type="entry name" value="P_GLUCOSE_ISOMERASE_3"/>
    <property type="match status" value="1"/>
</dbReference>
<dbReference type="NCBIfam" id="TIGR00876">
    <property type="entry name" value="tal_mycobact"/>
    <property type="match status" value="1"/>
</dbReference>
<dbReference type="Pfam" id="PF00923">
    <property type="entry name" value="TAL_FSA"/>
    <property type="match status" value="1"/>
</dbReference>
<dbReference type="NCBIfam" id="NF007080">
    <property type="entry name" value="PRK09533.1"/>
    <property type="match status" value="1"/>
</dbReference>
<keyword evidence="6 9" id="KW-0808">Transferase</keyword>
<comment type="similarity">
    <text evidence="4">Belongs to the transaldolase family. Type 2 subfamily.</text>
</comment>
<evidence type="ECO:0000256" key="1">
    <source>
        <dbReference type="ARBA" id="ARBA00003518"/>
    </source>
</evidence>
<evidence type="ECO:0000256" key="6">
    <source>
        <dbReference type="ARBA" id="ARBA00022679"/>
    </source>
</evidence>
<protein>
    <submittedName>
        <fullName evidence="9">Glucose-6-phosphate isomerase / transaldolase</fullName>
        <ecNumber evidence="9">2.2.1.2</ecNumber>
        <ecNumber evidence="9">5.3.1.9</ecNumber>
    </submittedName>
</protein>
<comment type="pathway">
    <text evidence="3">Carbohydrate degradation; pentose phosphate pathway.</text>
</comment>
<sequence>MPNPIEQLLACGQSVWLDNLRRSMFASGELKRLIENGLRGMTSNPTIFEKAIGAGNDYDEQLRSLLGSERDADALFWDLAIADIRNACDEFSGVYSASKGGDGFVSLEVSPLLARDTAGTIAMAKSLWKRVDRPNLMVKIPGTNEGIAAIEECIFSGININVTLIFAIEMYEKTAMAYVRGIERRIAAGLAVDSIASVNSVFVSRIDSAIDKLIQARIDKGERLENMLGKAGIANLKLTYQKFEEIFFGAPFAKAKAAGARVQRPLWASTSTKNPQYPDLMYVETVVGEHTVNTMPPATLDALLDHGHPHAGSVLEGLDEAHGVMERLREVGISLFDVTHALQVEGVSLFSDSYAALLGAIVYKQKMLAESKERVVTSLGDLRPHVDLAVEKMNDAEFLKRLWAKDPTLWSEAPEHAEIIKHALGWLDIPQHLLESTPNLAAFAGEVRRRFSHVVVLGMGGSSLAPDVLRATFGKTSGFPELHVLDSTDPAQIIALEGALDLTQTLFIVASKSGSTTEPNAYFAYFHEKITKLVGAAKAGSHFVAITDAGTSMESVAKQHDFLAIYLNDPNIGGRYSALSYFGMLPAALSGLNVPLLLDRALGAMHANDRVVDPRVAPGVHFGATIGALALAGRDKLTIVCHPAIATFGTWCEQLIAESTGKLGRGVIPIEGEALGAPEAYGNDRLFVYVGDTLPDPSAEDLARLAALESAGHPVVRLAMNDLYDIGEQFYLWEIATATVGALLAIDAFDQPNVQESKDNTKSLLASYAQSGRIDLPAPNVRSESFDLTLLAGSAGISGTDAPSALRALLGQIRPGDYVAITAYLERDAKHIERLDALRVAIRDALRVATTVGFGPRFLHSTGQLHKGGPSSAFFLQIVADEPEDRPIPGMNVTFRTLLAAQALGDLQSLDKRARRGARVHLNGAIDPALQQFEASVDASLSASTAK</sequence>
<dbReference type="NCBIfam" id="NF002881">
    <property type="entry name" value="PRK03343.1"/>
    <property type="match status" value="1"/>
</dbReference>
<reference evidence="9" key="1">
    <citation type="submission" date="2009-10" db="EMBL/GenBank/DDBJ databases">
        <title>Diversity of trophic interactions inside an arsenic-rich microbial ecosystem.</title>
        <authorList>
            <person name="Bertin P.N."/>
            <person name="Heinrich-Salmeron A."/>
            <person name="Pelletier E."/>
            <person name="Goulhen-Chollet F."/>
            <person name="Arsene-Ploetze F."/>
            <person name="Gallien S."/>
            <person name="Calteau A."/>
            <person name="Vallenet D."/>
            <person name="Casiot C."/>
            <person name="Chane-Woon-Ming B."/>
            <person name="Giloteaux L."/>
            <person name="Barakat M."/>
            <person name="Bonnefoy V."/>
            <person name="Bruneel O."/>
            <person name="Chandler M."/>
            <person name="Cleiss J."/>
            <person name="Duran R."/>
            <person name="Elbaz-Poulichet F."/>
            <person name="Fonknechten N."/>
            <person name="Lauga B."/>
            <person name="Mornico D."/>
            <person name="Ortet P."/>
            <person name="Schaeffer C."/>
            <person name="Siguier P."/>
            <person name="Alexander Thil Smith A."/>
            <person name="Van Dorsselaer A."/>
            <person name="Weissenbach J."/>
            <person name="Medigue C."/>
            <person name="Le Paslier D."/>
        </authorList>
    </citation>
    <scope>NUCLEOTIDE SEQUENCE</scope>
</reference>
<evidence type="ECO:0000313" key="9">
    <source>
        <dbReference type="EMBL" id="CBH76471.1"/>
    </source>
</evidence>
<comment type="caution">
    <text evidence="9">The sequence shown here is derived from an EMBL/GenBank/DDBJ whole genome shotgun (WGS) entry which is preliminary data.</text>
</comment>
<name>E6PJ29_9ZZZZ</name>
<evidence type="ECO:0000256" key="8">
    <source>
        <dbReference type="ARBA" id="ARBA00023270"/>
    </source>
</evidence>
<dbReference type="PRINTS" id="PR00662">
    <property type="entry name" value="G6PISOMERASE"/>
</dbReference>
<dbReference type="EC" id="5.3.1.9" evidence="9"/>
<keyword evidence="5" id="KW-0963">Cytoplasm</keyword>
<keyword evidence="7" id="KW-0570">Pentose shunt</keyword>
<dbReference type="GO" id="GO:0097367">
    <property type="term" value="F:carbohydrate derivative binding"/>
    <property type="evidence" value="ECO:0007669"/>
    <property type="project" value="InterPro"/>
</dbReference>
<evidence type="ECO:0000256" key="7">
    <source>
        <dbReference type="ARBA" id="ARBA00023126"/>
    </source>
</evidence>
<evidence type="ECO:0000256" key="5">
    <source>
        <dbReference type="ARBA" id="ARBA00022490"/>
    </source>
</evidence>
<comment type="function">
    <text evidence="1">Transaldolase is important for the balance of metabolites in the pentose-phosphate pathway.</text>
</comment>
<keyword evidence="8" id="KW-0704">Schiff base</keyword>
<dbReference type="CDD" id="cd00955">
    <property type="entry name" value="Transaldolase_like"/>
    <property type="match status" value="1"/>
</dbReference>
<dbReference type="GO" id="GO:0006098">
    <property type="term" value="P:pentose-phosphate shunt"/>
    <property type="evidence" value="ECO:0007669"/>
    <property type="project" value="UniProtKB-UniPathway"/>
</dbReference>